<protein>
    <recommendedName>
        <fullName evidence="7">EGF-like domain-containing protein</fullName>
    </recommendedName>
</protein>
<name>A0A9P0LB60_ACAOB</name>
<keyword evidence="2" id="KW-0732">Signal</keyword>
<comment type="caution">
    <text evidence="8">The sequence shown here is derived from an EMBL/GenBank/DDBJ whole genome shotgun (WGS) entry which is preliminary data.</text>
</comment>
<dbReference type="PROSITE" id="PS00022">
    <property type="entry name" value="EGF_1"/>
    <property type="match status" value="1"/>
</dbReference>
<feature type="domain" description="EGF-like" evidence="7">
    <location>
        <begin position="1"/>
        <end position="35"/>
    </location>
</feature>
<keyword evidence="5" id="KW-0325">Glycoprotein</keyword>
<evidence type="ECO:0000259" key="7">
    <source>
        <dbReference type="PROSITE" id="PS50026"/>
    </source>
</evidence>
<organism evidence="8 9">
    <name type="scientific">Acanthoscelides obtectus</name>
    <name type="common">Bean weevil</name>
    <name type="synonym">Bruchus obtectus</name>
    <dbReference type="NCBI Taxonomy" id="200917"/>
    <lineage>
        <taxon>Eukaryota</taxon>
        <taxon>Metazoa</taxon>
        <taxon>Ecdysozoa</taxon>
        <taxon>Arthropoda</taxon>
        <taxon>Hexapoda</taxon>
        <taxon>Insecta</taxon>
        <taxon>Pterygota</taxon>
        <taxon>Neoptera</taxon>
        <taxon>Endopterygota</taxon>
        <taxon>Coleoptera</taxon>
        <taxon>Polyphaga</taxon>
        <taxon>Cucujiformia</taxon>
        <taxon>Chrysomeloidea</taxon>
        <taxon>Chrysomelidae</taxon>
        <taxon>Bruchinae</taxon>
        <taxon>Bruchini</taxon>
        <taxon>Acanthoscelides</taxon>
    </lineage>
</organism>
<dbReference type="AlphaFoldDB" id="A0A9P0LB60"/>
<comment type="caution">
    <text evidence="6">Lacks conserved residue(s) required for the propagation of feature annotation.</text>
</comment>
<feature type="disulfide bond" evidence="6">
    <location>
        <begin position="25"/>
        <end position="34"/>
    </location>
</feature>
<evidence type="ECO:0000256" key="5">
    <source>
        <dbReference type="ARBA" id="ARBA00023180"/>
    </source>
</evidence>
<dbReference type="PROSITE" id="PS50026">
    <property type="entry name" value="EGF_3"/>
    <property type="match status" value="1"/>
</dbReference>
<gene>
    <name evidence="8" type="ORF">ACAOBT_LOCUS20090</name>
</gene>
<evidence type="ECO:0000256" key="1">
    <source>
        <dbReference type="ARBA" id="ARBA00022536"/>
    </source>
</evidence>
<keyword evidence="3" id="KW-0677">Repeat</keyword>
<evidence type="ECO:0000256" key="4">
    <source>
        <dbReference type="ARBA" id="ARBA00023157"/>
    </source>
</evidence>
<proteinExistence type="predicted"/>
<sequence length="51" mass="5636">MRTNFCSNGGTCHAEVTMGEYYCICAPGYSGEKCDIKEPSHSKFLLADKIE</sequence>
<dbReference type="EMBL" id="CAKOFQ010007106">
    <property type="protein sequence ID" value="CAH1991133.1"/>
    <property type="molecule type" value="Genomic_DNA"/>
</dbReference>
<evidence type="ECO:0000256" key="2">
    <source>
        <dbReference type="ARBA" id="ARBA00022729"/>
    </source>
</evidence>
<dbReference type="Pfam" id="PF00008">
    <property type="entry name" value="EGF"/>
    <property type="match status" value="1"/>
</dbReference>
<evidence type="ECO:0000256" key="6">
    <source>
        <dbReference type="PROSITE-ProRule" id="PRU00076"/>
    </source>
</evidence>
<keyword evidence="9" id="KW-1185">Reference proteome</keyword>
<feature type="disulfide bond" evidence="6">
    <location>
        <begin position="6"/>
        <end position="23"/>
    </location>
</feature>
<dbReference type="Proteomes" id="UP001152888">
    <property type="component" value="Unassembled WGS sequence"/>
</dbReference>
<keyword evidence="1 6" id="KW-0245">EGF-like domain</keyword>
<dbReference type="Gene3D" id="2.10.25.10">
    <property type="entry name" value="Laminin"/>
    <property type="match status" value="1"/>
</dbReference>
<reference evidence="8" key="1">
    <citation type="submission" date="2022-03" db="EMBL/GenBank/DDBJ databases">
        <authorList>
            <person name="Sayadi A."/>
        </authorList>
    </citation>
    <scope>NUCLEOTIDE SEQUENCE</scope>
</reference>
<dbReference type="PROSITE" id="PS01186">
    <property type="entry name" value="EGF_2"/>
    <property type="match status" value="1"/>
</dbReference>
<dbReference type="CDD" id="cd00054">
    <property type="entry name" value="EGF_CA"/>
    <property type="match status" value="1"/>
</dbReference>
<dbReference type="InterPro" id="IPR000742">
    <property type="entry name" value="EGF"/>
</dbReference>
<evidence type="ECO:0000313" key="8">
    <source>
        <dbReference type="EMBL" id="CAH1991133.1"/>
    </source>
</evidence>
<evidence type="ECO:0000313" key="9">
    <source>
        <dbReference type="Proteomes" id="UP001152888"/>
    </source>
</evidence>
<keyword evidence="4 6" id="KW-1015">Disulfide bond</keyword>
<dbReference type="FunFam" id="2.10.25.10:FF:000173">
    <property type="entry name" value="Neurogenic locus notch protein 2"/>
    <property type="match status" value="1"/>
</dbReference>
<evidence type="ECO:0000256" key="3">
    <source>
        <dbReference type="ARBA" id="ARBA00022737"/>
    </source>
</evidence>
<accession>A0A9P0LB60</accession>
<dbReference type="SUPFAM" id="SSF57196">
    <property type="entry name" value="EGF/Laminin"/>
    <property type="match status" value="1"/>
</dbReference>